<sequence>MTATQNHEKFDLADEDQYDVPSNRIHSNGDSIYDVNNGFGSNHQILEGQGTPYHAITRRHKQYKTWELNYQEAAIYLQEGENNDKYSTHPRDFNALPAYKIAHKKIFYALDLFAALLVMGLAACERPAVPFLTLPVGVHGSLELFGLLILALELGIRMKWLGFRTFIKHKRTLIKYFATLQDSFISLFVLLTTANYPDVMMPAYASSRYYSIFYIIYLSLELYFIMNLDNKSIKLKHFLGMMKHLRPKKSK</sequence>
<feature type="compositionally biased region" description="Basic and acidic residues" evidence="1">
    <location>
        <begin position="1"/>
        <end position="12"/>
    </location>
</feature>
<dbReference type="PANTHER" id="PTHR46474">
    <property type="entry name" value="TWO PORE CALCIUM CHANNEL PROTEIN 1"/>
    <property type="match status" value="1"/>
</dbReference>
<evidence type="ECO:0000313" key="3">
    <source>
        <dbReference type="EMBL" id="CAG2237786.1"/>
    </source>
</evidence>
<proteinExistence type="predicted"/>
<dbReference type="GO" id="GO:0022832">
    <property type="term" value="F:voltage-gated channel activity"/>
    <property type="evidence" value="ECO:0007669"/>
    <property type="project" value="InterPro"/>
</dbReference>
<keyword evidence="2" id="KW-1133">Transmembrane helix</keyword>
<feature type="transmembrane region" description="Helical" evidence="2">
    <location>
        <begin position="129"/>
        <end position="152"/>
    </location>
</feature>
<comment type="caution">
    <text evidence="3">The sequence shown here is derived from an EMBL/GenBank/DDBJ whole genome shotgun (WGS) entry which is preliminary data.</text>
</comment>
<protein>
    <submittedName>
        <fullName evidence="3">TPCN1</fullName>
    </submittedName>
</protein>
<feature type="transmembrane region" description="Helical" evidence="2">
    <location>
        <begin position="173"/>
        <end position="196"/>
    </location>
</feature>
<keyword evidence="2" id="KW-0472">Membrane</keyword>
<dbReference type="Proteomes" id="UP000683360">
    <property type="component" value="Unassembled WGS sequence"/>
</dbReference>
<keyword evidence="2" id="KW-0812">Transmembrane</keyword>
<dbReference type="AlphaFoldDB" id="A0A8S3U2Q4"/>
<name>A0A8S3U2Q4_MYTED</name>
<dbReference type="OrthoDB" id="10068803at2759"/>
<feature type="region of interest" description="Disordered" evidence="1">
    <location>
        <begin position="1"/>
        <end position="25"/>
    </location>
</feature>
<dbReference type="EMBL" id="CAJPWZ010002406">
    <property type="protein sequence ID" value="CAG2237786.1"/>
    <property type="molecule type" value="Genomic_DNA"/>
</dbReference>
<feature type="transmembrane region" description="Helical" evidence="2">
    <location>
        <begin position="106"/>
        <end position="123"/>
    </location>
</feature>
<evidence type="ECO:0000256" key="2">
    <source>
        <dbReference type="SAM" id="Phobius"/>
    </source>
</evidence>
<accession>A0A8S3U2Q4</accession>
<evidence type="ECO:0000313" key="4">
    <source>
        <dbReference type="Proteomes" id="UP000683360"/>
    </source>
</evidence>
<reference evidence="3" key="1">
    <citation type="submission" date="2021-03" db="EMBL/GenBank/DDBJ databases">
        <authorList>
            <person name="Bekaert M."/>
        </authorList>
    </citation>
    <scope>NUCLEOTIDE SEQUENCE</scope>
</reference>
<organism evidence="3 4">
    <name type="scientific">Mytilus edulis</name>
    <name type="common">Blue mussel</name>
    <dbReference type="NCBI Taxonomy" id="6550"/>
    <lineage>
        <taxon>Eukaryota</taxon>
        <taxon>Metazoa</taxon>
        <taxon>Spiralia</taxon>
        <taxon>Lophotrochozoa</taxon>
        <taxon>Mollusca</taxon>
        <taxon>Bivalvia</taxon>
        <taxon>Autobranchia</taxon>
        <taxon>Pteriomorphia</taxon>
        <taxon>Mytilida</taxon>
        <taxon>Mytiloidea</taxon>
        <taxon>Mytilidae</taxon>
        <taxon>Mytilinae</taxon>
        <taxon>Mytilus</taxon>
    </lineage>
</organism>
<dbReference type="GO" id="GO:0005765">
    <property type="term" value="C:lysosomal membrane"/>
    <property type="evidence" value="ECO:0007669"/>
    <property type="project" value="InterPro"/>
</dbReference>
<keyword evidence="4" id="KW-1185">Reference proteome</keyword>
<dbReference type="InterPro" id="IPR028801">
    <property type="entry name" value="TPC1_animal"/>
</dbReference>
<dbReference type="GO" id="GO:0010008">
    <property type="term" value="C:endosome membrane"/>
    <property type="evidence" value="ECO:0007669"/>
    <property type="project" value="TreeGrafter"/>
</dbReference>
<evidence type="ECO:0000256" key="1">
    <source>
        <dbReference type="SAM" id="MobiDB-lite"/>
    </source>
</evidence>
<feature type="transmembrane region" description="Helical" evidence="2">
    <location>
        <begin position="208"/>
        <end position="226"/>
    </location>
</feature>
<dbReference type="Gene3D" id="1.10.287.70">
    <property type="match status" value="1"/>
</dbReference>
<dbReference type="PANTHER" id="PTHR46474:SF1">
    <property type="entry name" value="TWO PORE CHANNEL PROTEIN 1"/>
    <property type="match status" value="1"/>
</dbReference>
<gene>
    <name evidence="3" type="ORF">MEDL_50226</name>
</gene>